<dbReference type="InterPro" id="IPR018028">
    <property type="entry name" value="Catalase"/>
</dbReference>
<dbReference type="EC" id="1.11.1.6" evidence="2"/>
<sequence length="156" mass="18497">MPFYFPARLAKSENGYIAQREVARCAIERENDLNQLRGRYRSFSPDRQQRFICRIVGAPSDPCVSHECAIERENDLNQLRGRYRSFSPDRQQRFICRIVGAPCDPCVSHEEHVLSPLQYLQEWDMYVSSIYTRKKRERWLAEEYQFATDAKSHKCI</sequence>
<dbReference type="PANTHER" id="PTHR11465:SF23">
    <property type="entry name" value="CATALASE-2"/>
    <property type="match status" value="1"/>
</dbReference>
<proteinExistence type="predicted"/>
<reference evidence="3" key="2">
    <citation type="submission" date="2022-01" db="EMBL/GenBank/DDBJ databases">
        <authorList>
            <person name="Yamashiro T."/>
            <person name="Shiraishi A."/>
            <person name="Satake H."/>
            <person name="Nakayama K."/>
        </authorList>
    </citation>
    <scope>NUCLEOTIDE SEQUENCE</scope>
</reference>
<reference evidence="3" key="1">
    <citation type="journal article" date="2022" name="Int. J. Mol. Sci.">
        <title>Draft Genome of Tanacetum Coccineum: Genomic Comparison of Closely Related Tanacetum-Family Plants.</title>
        <authorList>
            <person name="Yamashiro T."/>
            <person name="Shiraishi A."/>
            <person name="Nakayama K."/>
            <person name="Satake H."/>
        </authorList>
    </citation>
    <scope>NUCLEOTIDE SEQUENCE</scope>
</reference>
<evidence type="ECO:0000313" key="4">
    <source>
        <dbReference type="Proteomes" id="UP001151760"/>
    </source>
</evidence>
<dbReference type="Proteomes" id="UP001151760">
    <property type="component" value="Unassembled WGS sequence"/>
</dbReference>
<name>A0ABQ5EDQ7_9ASTR</name>
<comment type="cofactor">
    <cofactor evidence="1">
        <name>heme</name>
        <dbReference type="ChEBI" id="CHEBI:30413"/>
    </cofactor>
</comment>
<accession>A0ABQ5EDQ7</accession>
<feature type="non-terminal residue" evidence="3">
    <location>
        <position position="156"/>
    </location>
</feature>
<gene>
    <name evidence="3" type="ORF">Tco_0975195</name>
</gene>
<evidence type="ECO:0000256" key="2">
    <source>
        <dbReference type="ARBA" id="ARBA00012314"/>
    </source>
</evidence>
<evidence type="ECO:0000256" key="1">
    <source>
        <dbReference type="ARBA" id="ARBA00001971"/>
    </source>
</evidence>
<protein>
    <recommendedName>
        <fullName evidence="2">catalase</fullName>
        <ecNumber evidence="2">1.11.1.6</ecNumber>
    </recommendedName>
</protein>
<comment type="caution">
    <text evidence="3">The sequence shown here is derived from an EMBL/GenBank/DDBJ whole genome shotgun (WGS) entry which is preliminary data.</text>
</comment>
<keyword evidence="4" id="KW-1185">Reference proteome</keyword>
<dbReference type="PANTHER" id="PTHR11465">
    <property type="entry name" value="CATALASE"/>
    <property type="match status" value="1"/>
</dbReference>
<evidence type="ECO:0000313" key="3">
    <source>
        <dbReference type="EMBL" id="GJT49038.1"/>
    </source>
</evidence>
<dbReference type="EMBL" id="BQNB010016203">
    <property type="protein sequence ID" value="GJT49038.1"/>
    <property type="molecule type" value="Genomic_DNA"/>
</dbReference>
<organism evidence="3 4">
    <name type="scientific">Tanacetum coccineum</name>
    <dbReference type="NCBI Taxonomy" id="301880"/>
    <lineage>
        <taxon>Eukaryota</taxon>
        <taxon>Viridiplantae</taxon>
        <taxon>Streptophyta</taxon>
        <taxon>Embryophyta</taxon>
        <taxon>Tracheophyta</taxon>
        <taxon>Spermatophyta</taxon>
        <taxon>Magnoliopsida</taxon>
        <taxon>eudicotyledons</taxon>
        <taxon>Gunneridae</taxon>
        <taxon>Pentapetalae</taxon>
        <taxon>asterids</taxon>
        <taxon>campanulids</taxon>
        <taxon>Asterales</taxon>
        <taxon>Asteraceae</taxon>
        <taxon>Asteroideae</taxon>
        <taxon>Anthemideae</taxon>
        <taxon>Anthemidinae</taxon>
        <taxon>Tanacetum</taxon>
    </lineage>
</organism>